<protein>
    <recommendedName>
        <fullName evidence="4">TonB protein C-terminal</fullName>
    </recommendedName>
</protein>
<evidence type="ECO:0008006" key="4">
    <source>
        <dbReference type="Google" id="ProtNLM"/>
    </source>
</evidence>
<dbReference type="EMBL" id="FSRC01000001">
    <property type="protein sequence ID" value="SIN66504.1"/>
    <property type="molecule type" value="Genomic_DNA"/>
</dbReference>
<dbReference type="RefSeq" id="WP_074223127.1">
    <property type="nucleotide sequence ID" value="NZ_FSRC01000001.1"/>
</dbReference>
<dbReference type="AlphaFoldDB" id="A0A1N6D775"/>
<keyword evidence="3" id="KW-1185">Reference proteome</keyword>
<feature type="chain" id="PRO_5012636233" description="TonB protein C-terminal" evidence="1">
    <location>
        <begin position="20"/>
        <end position="153"/>
    </location>
</feature>
<evidence type="ECO:0000313" key="3">
    <source>
        <dbReference type="Proteomes" id="UP000185221"/>
    </source>
</evidence>
<name>A0A1N6D775_9BACT</name>
<dbReference type="Proteomes" id="UP000185221">
    <property type="component" value="Unassembled WGS sequence"/>
</dbReference>
<keyword evidence="1" id="KW-0732">Signal</keyword>
<evidence type="ECO:0000313" key="2">
    <source>
        <dbReference type="EMBL" id="SIN66504.1"/>
    </source>
</evidence>
<gene>
    <name evidence="2" type="ORF">SAMN05444394_0357</name>
</gene>
<feature type="signal peptide" evidence="1">
    <location>
        <begin position="1"/>
        <end position="19"/>
    </location>
</feature>
<accession>A0A1N6D775</accession>
<reference evidence="3" key="1">
    <citation type="submission" date="2016-11" db="EMBL/GenBank/DDBJ databases">
        <authorList>
            <person name="Varghese N."/>
            <person name="Submissions S."/>
        </authorList>
    </citation>
    <scope>NUCLEOTIDE SEQUENCE [LARGE SCALE GENOMIC DNA]</scope>
    <source>
        <strain evidence="3">DSM 15292</strain>
    </source>
</reference>
<proteinExistence type="predicted"/>
<organism evidence="2 3">
    <name type="scientific">Algoriphagus halophilus</name>
    <dbReference type="NCBI Taxonomy" id="226505"/>
    <lineage>
        <taxon>Bacteria</taxon>
        <taxon>Pseudomonadati</taxon>
        <taxon>Bacteroidota</taxon>
        <taxon>Cytophagia</taxon>
        <taxon>Cytophagales</taxon>
        <taxon>Cyclobacteriaceae</taxon>
        <taxon>Algoriphagus</taxon>
    </lineage>
</organism>
<evidence type="ECO:0000256" key="1">
    <source>
        <dbReference type="SAM" id="SignalP"/>
    </source>
</evidence>
<sequence>MKLTAFSIFLFFIQHVAFAQDFKPLLDPTNACSYANPIKPEGYKTGYFFIVEEMPRPKKTLSSIEKLLQKKVTHQDIPTGPIVFQTLINCEGKASDFQLLSCNSETAFVCKQVLEIFQKEIEWDAGKQKNRNVDVLMKVSIKFEEGQFRIILT</sequence>
<dbReference type="OrthoDB" id="883593at2"/>